<comment type="subunit">
    <text evidence="6">HflC and HflK may interact to form a multimeric complex.</text>
</comment>
<dbReference type="InterPro" id="IPR036013">
    <property type="entry name" value="Band_7/SPFH_dom_sf"/>
</dbReference>
<feature type="domain" description="Band 7" evidence="8">
    <location>
        <begin position="71"/>
        <end position="231"/>
    </location>
</feature>
<dbReference type="Pfam" id="PF01145">
    <property type="entry name" value="Band_7"/>
    <property type="match status" value="1"/>
</dbReference>
<feature type="compositionally biased region" description="Basic and acidic residues" evidence="7">
    <location>
        <begin position="373"/>
        <end position="383"/>
    </location>
</feature>
<dbReference type="NCBIfam" id="TIGR01933">
    <property type="entry name" value="hflK"/>
    <property type="match status" value="1"/>
</dbReference>
<dbReference type="PANTHER" id="PTHR43327:SF2">
    <property type="entry name" value="MODULATOR OF FTSH PROTEASE HFLK"/>
    <property type="match status" value="1"/>
</dbReference>
<dbReference type="PRINTS" id="PR00721">
    <property type="entry name" value="STOMATIN"/>
</dbReference>
<evidence type="ECO:0000256" key="5">
    <source>
        <dbReference type="ARBA" id="ARBA00023136"/>
    </source>
</evidence>
<dbReference type="SUPFAM" id="SSF117892">
    <property type="entry name" value="Band 7/SPFH domain"/>
    <property type="match status" value="1"/>
</dbReference>
<evidence type="ECO:0000256" key="4">
    <source>
        <dbReference type="ARBA" id="ARBA00022989"/>
    </source>
</evidence>
<dbReference type="RefSeq" id="WP_289362954.1">
    <property type="nucleotide sequence ID" value="NZ_JAUCBP010000001.1"/>
</dbReference>
<dbReference type="SMART" id="SM00244">
    <property type="entry name" value="PHB"/>
    <property type="match status" value="1"/>
</dbReference>
<dbReference type="Pfam" id="PF12221">
    <property type="entry name" value="HflK_N"/>
    <property type="match status" value="1"/>
</dbReference>
<evidence type="ECO:0000259" key="8">
    <source>
        <dbReference type="SMART" id="SM00244"/>
    </source>
</evidence>
<comment type="caution">
    <text evidence="9">The sequence shown here is derived from an EMBL/GenBank/DDBJ whole genome shotgun (WGS) entry which is preliminary data.</text>
</comment>
<dbReference type="InterPro" id="IPR001107">
    <property type="entry name" value="Band_7"/>
</dbReference>
<comment type="subcellular location">
    <subcellularLocation>
        <location evidence="1">Membrane</location>
        <topology evidence="1">Single-pass membrane protein</topology>
    </subcellularLocation>
</comment>
<dbReference type="InterPro" id="IPR050710">
    <property type="entry name" value="Band7/mec-2_domain"/>
</dbReference>
<dbReference type="InterPro" id="IPR020980">
    <property type="entry name" value="Membrane_HflK_N"/>
</dbReference>
<sequence length="383" mass="43262">MAWNEPGGNNNDPWKNKGGRDQGPPDLDDVFKNLFGKFSKSTGGSGGSGKGVSSAGIGLVVGLIVVIWAVSGFYTIREAERGVVLRFGEYYTQVEPGLRWAPRFIDRVIPVDIQSIRDQSSSGSMLTEDENLVRVQMEMQFRVIDPYRWIYAVVEPEVSLSQALDSAIRYVVGHSKMDDVLTDGREETRQRVWQELQDIIEPYDMGVQIIDMNFKDARPPEEVKDAFDDAIAAQEDEQRFIREAEAYARELEPRARGRVNRMNEEAQAYKERVILQAEGEVARFEELLPQYEAAPQVTRQRIYLETMESVFSNTTKVMIDSEGGGNMMYLPLDKILERQGTQQTQDESRNALETLRNAATPDTPVTTTNRQSTRGDRFGRGGN</sequence>
<feature type="transmembrane region" description="Helical" evidence="6">
    <location>
        <begin position="55"/>
        <end position="76"/>
    </location>
</feature>
<dbReference type="Gene3D" id="3.30.479.30">
    <property type="entry name" value="Band 7 domain"/>
    <property type="match status" value="1"/>
</dbReference>
<evidence type="ECO:0000256" key="2">
    <source>
        <dbReference type="ARBA" id="ARBA00006971"/>
    </source>
</evidence>
<keyword evidence="9" id="KW-0378">Hydrolase</keyword>
<feature type="region of interest" description="Disordered" evidence="7">
    <location>
        <begin position="340"/>
        <end position="383"/>
    </location>
</feature>
<accession>A0ABT7SSC1</accession>
<evidence type="ECO:0000256" key="7">
    <source>
        <dbReference type="SAM" id="MobiDB-lite"/>
    </source>
</evidence>
<evidence type="ECO:0000313" key="10">
    <source>
        <dbReference type="Proteomes" id="UP001234343"/>
    </source>
</evidence>
<evidence type="ECO:0000256" key="6">
    <source>
        <dbReference type="RuleBase" id="RU364113"/>
    </source>
</evidence>
<evidence type="ECO:0000313" key="9">
    <source>
        <dbReference type="EMBL" id="MDM7859056.1"/>
    </source>
</evidence>
<gene>
    <name evidence="9" type="primary">hflK</name>
    <name evidence="9" type="ORF">QTP81_00375</name>
</gene>
<feature type="region of interest" description="Disordered" evidence="7">
    <location>
        <begin position="1"/>
        <end position="23"/>
    </location>
</feature>
<organism evidence="9 10">
    <name type="scientific">Alteromonas arenosi</name>
    <dbReference type="NCBI Taxonomy" id="3055817"/>
    <lineage>
        <taxon>Bacteria</taxon>
        <taxon>Pseudomonadati</taxon>
        <taxon>Pseudomonadota</taxon>
        <taxon>Gammaproteobacteria</taxon>
        <taxon>Alteromonadales</taxon>
        <taxon>Alteromonadaceae</taxon>
        <taxon>Alteromonas/Salinimonas group</taxon>
        <taxon>Alteromonas</taxon>
    </lineage>
</organism>
<dbReference type="EMBL" id="JAUCBP010000001">
    <property type="protein sequence ID" value="MDM7859056.1"/>
    <property type="molecule type" value="Genomic_DNA"/>
</dbReference>
<feature type="compositionally biased region" description="Polar residues" evidence="7">
    <location>
        <begin position="363"/>
        <end position="372"/>
    </location>
</feature>
<keyword evidence="3 6" id="KW-0812">Transmembrane</keyword>
<dbReference type="CDD" id="cd03404">
    <property type="entry name" value="SPFH_HflK"/>
    <property type="match status" value="1"/>
</dbReference>
<keyword evidence="5 6" id="KW-0472">Membrane</keyword>
<name>A0ABT7SSC1_9ALTE</name>
<evidence type="ECO:0000256" key="1">
    <source>
        <dbReference type="ARBA" id="ARBA00004167"/>
    </source>
</evidence>
<keyword evidence="4 6" id="KW-1133">Transmembrane helix</keyword>
<protein>
    <recommendedName>
        <fullName evidence="6">Protein HflK</fullName>
    </recommendedName>
</protein>
<comment type="function">
    <text evidence="6">HflC and HflK could encode or regulate a protease.</text>
</comment>
<reference evidence="9 10" key="1">
    <citation type="submission" date="2023-06" db="EMBL/GenBank/DDBJ databases">
        <title>Alteromonas sp. ASW11-36 isolated from intertidal sand.</title>
        <authorList>
            <person name="Li Y."/>
        </authorList>
    </citation>
    <scope>NUCLEOTIDE SEQUENCE [LARGE SCALE GENOMIC DNA]</scope>
    <source>
        <strain evidence="9 10">ASW11-36</strain>
    </source>
</reference>
<dbReference type="GO" id="GO:0006508">
    <property type="term" value="P:proteolysis"/>
    <property type="evidence" value="ECO:0007669"/>
    <property type="project" value="UniProtKB-KW"/>
</dbReference>
<comment type="similarity">
    <text evidence="2 6">Belongs to the band 7/mec-2 family. HflK subfamily.</text>
</comment>
<dbReference type="InterPro" id="IPR010201">
    <property type="entry name" value="HflK"/>
</dbReference>
<keyword evidence="10" id="KW-1185">Reference proteome</keyword>
<dbReference type="Proteomes" id="UP001234343">
    <property type="component" value="Unassembled WGS sequence"/>
</dbReference>
<dbReference type="PANTHER" id="PTHR43327">
    <property type="entry name" value="STOMATIN-LIKE PROTEIN 2, MITOCHONDRIAL"/>
    <property type="match status" value="1"/>
</dbReference>
<proteinExistence type="inferred from homology"/>
<dbReference type="InterPro" id="IPR001972">
    <property type="entry name" value="Stomatin_HflK_fam"/>
</dbReference>
<dbReference type="GO" id="GO:0008233">
    <property type="term" value="F:peptidase activity"/>
    <property type="evidence" value="ECO:0007669"/>
    <property type="project" value="UniProtKB-KW"/>
</dbReference>
<keyword evidence="9" id="KW-0645">Protease</keyword>
<evidence type="ECO:0000256" key="3">
    <source>
        <dbReference type="ARBA" id="ARBA00022692"/>
    </source>
</evidence>